<dbReference type="InterPro" id="IPR001345">
    <property type="entry name" value="PG/BPGM_mutase_AS"/>
</dbReference>
<dbReference type="PANTHER" id="PTHR48100">
    <property type="entry name" value="BROAD-SPECIFICITY PHOSPHATASE YOR283W-RELATED"/>
    <property type="match status" value="1"/>
</dbReference>
<evidence type="ECO:0000256" key="2">
    <source>
        <dbReference type="ARBA" id="ARBA00023235"/>
    </source>
</evidence>
<dbReference type="SUPFAM" id="SSF53254">
    <property type="entry name" value="Phosphoglycerate mutase-like"/>
    <property type="match status" value="1"/>
</dbReference>
<reference evidence="3" key="1">
    <citation type="submission" date="2022-12" db="EMBL/GenBank/DDBJ databases">
        <authorList>
            <person name="Krivoruchko A.V."/>
            <person name="Elkin A."/>
        </authorList>
    </citation>
    <scope>NUCLEOTIDE SEQUENCE</scope>
    <source>
        <strain evidence="3">IEGM 1391</strain>
    </source>
</reference>
<dbReference type="InterPro" id="IPR029033">
    <property type="entry name" value="His_PPase_superfam"/>
</dbReference>
<dbReference type="PROSITE" id="PS00175">
    <property type="entry name" value="PG_MUTASE"/>
    <property type="match status" value="1"/>
</dbReference>
<dbReference type="Proteomes" id="UP001081071">
    <property type="component" value="Unassembled WGS sequence"/>
</dbReference>
<protein>
    <submittedName>
        <fullName evidence="3">Histidine phosphatase family protein</fullName>
    </submittedName>
</protein>
<dbReference type="InterPro" id="IPR050275">
    <property type="entry name" value="PGM_Phosphatase"/>
</dbReference>
<sequence>MMGKLILVRHGQTKANVAKVLDTAPPGAELTELGHQQAESYARTWVGRPPAVLVSSVALRAKQTAGYIERATGVPLVVTEGIQETYAGDLEDRDDPDAHKEFTEVFHRWHTGDLGATVPGGDSGHSVLARYVPVLDALRAQYLGDDTAGDVVVVSHGAAIRLVAAVLAGVDGTFAADNHLDNTQTVELLPLPGGGWACGKWGTFLPPFEGKGSEKADNPIS</sequence>
<evidence type="ECO:0000256" key="1">
    <source>
        <dbReference type="ARBA" id="ARBA00023152"/>
    </source>
</evidence>
<keyword evidence="1" id="KW-0324">Glycolysis</keyword>
<dbReference type="Pfam" id="PF00300">
    <property type="entry name" value="His_Phos_1"/>
    <property type="match status" value="1"/>
</dbReference>
<comment type="caution">
    <text evidence="3">The sequence shown here is derived from an EMBL/GenBank/DDBJ whole genome shotgun (WGS) entry which is preliminary data.</text>
</comment>
<dbReference type="InterPro" id="IPR013078">
    <property type="entry name" value="His_Pase_superF_clade-1"/>
</dbReference>
<dbReference type="PANTHER" id="PTHR48100:SF1">
    <property type="entry name" value="HISTIDINE PHOSPHATASE FAMILY PROTEIN-RELATED"/>
    <property type="match status" value="1"/>
</dbReference>
<dbReference type="RefSeq" id="WP_269601668.1">
    <property type="nucleotide sequence ID" value="NZ_JAPWIJ010000001.1"/>
</dbReference>
<accession>A0ABT4M7W9</accession>
<keyword evidence="2" id="KW-0413">Isomerase</keyword>
<dbReference type="EMBL" id="JAPWIJ010000001">
    <property type="protein sequence ID" value="MCZ4517044.1"/>
    <property type="molecule type" value="Genomic_DNA"/>
</dbReference>
<evidence type="ECO:0000313" key="3">
    <source>
        <dbReference type="EMBL" id="MCZ4517044.1"/>
    </source>
</evidence>
<proteinExistence type="predicted"/>
<dbReference type="Gene3D" id="3.40.50.1240">
    <property type="entry name" value="Phosphoglycerate mutase-like"/>
    <property type="match status" value="1"/>
</dbReference>
<dbReference type="CDD" id="cd07067">
    <property type="entry name" value="HP_PGM_like"/>
    <property type="match status" value="1"/>
</dbReference>
<dbReference type="SMART" id="SM00855">
    <property type="entry name" value="PGAM"/>
    <property type="match status" value="1"/>
</dbReference>
<keyword evidence="4" id="KW-1185">Reference proteome</keyword>
<organism evidence="3 4">
    <name type="scientific">Rhodococcus ruber</name>
    <dbReference type="NCBI Taxonomy" id="1830"/>
    <lineage>
        <taxon>Bacteria</taxon>
        <taxon>Bacillati</taxon>
        <taxon>Actinomycetota</taxon>
        <taxon>Actinomycetes</taxon>
        <taxon>Mycobacteriales</taxon>
        <taxon>Nocardiaceae</taxon>
        <taxon>Rhodococcus</taxon>
    </lineage>
</organism>
<gene>
    <name evidence="3" type="ORF">O4220_00855</name>
</gene>
<name>A0ABT4M7W9_9NOCA</name>
<evidence type="ECO:0000313" key="4">
    <source>
        <dbReference type="Proteomes" id="UP001081071"/>
    </source>
</evidence>